<dbReference type="SMART" id="SM00267">
    <property type="entry name" value="GGDEF"/>
    <property type="match status" value="1"/>
</dbReference>
<evidence type="ECO:0000259" key="3">
    <source>
        <dbReference type="PROSITE" id="PS50883"/>
    </source>
</evidence>
<proteinExistence type="predicted"/>
<dbReference type="InterPro" id="IPR000160">
    <property type="entry name" value="GGDEF_dom"/>
</dbReference>
<keyword evidence="1" id="KW-0472">Membrane</keyword>
<keyword evidence="6" id="KW-1185">Reference proteome</keyword>
<dbReference type="SUPFAM" id="SSF53850">
    <property type="entry name" value="Periplasmic binding protein-like II"/>
    <property type="match status" value="1"/>
</dbReference>
<dbReference type="AlphaFoldDB" id="D0KYK9"/>
<dbReference type="RefSeq" id="WP_012823568.1">
    <property type="nucleotide sequence ID" value="NC_013422.1"/>
</dbReference>
<organism evidence="5 6">
    <name type="scientific">Halothiobacillus neapolitanus (strain ATCC 23641 / DSM 15147 / CIP 104769 / NCIMB 8539 / c2)</name>
    <name type="common">Thiobacillus neapolitanus</name>
    <dbReference type="NCBI Taxonomy" id="555778"/>
    <lineage>
        <taxon>Bacteria</taxon>
        <taxon>Pseudomonadati</taxon>
        <taxon>Pseudomonadota</taxon>
        <taxon>Gammaproteobacteria</taxon>
        <taxon>Chromatiales</taxon>
        <taxon>Halothiobacillaceae</taxon>
        <taxon>Halothiobacillus</taxon>
    </lineage>
</organism>
<evidence type="ECO:0000256" key="2">
    <source>
        <dbReference type="SAM" id="SignalP"/>
    </source>
</evidence>
<accession>D0KYK9</accession>
<dbReference type="NCBIfam" id="TIGR00254">
    <property type="entry name" value="GGDEF"/>
    <property type="match status" value="1"/>
</dbReference>
<dbReference type="KEGG" id="hna:Hneap_0681"/>
<dbReference type="Gene3D" id="3.30.70.270">
    <property type="match status" value="1"/>
</dbReference>
<keyword evidence="1" id="KW-0812">Transmembrane</keyword>
<dbReference type="PANTHER" id="PTHR33121">
    <property type="entry name" value="CYCLIC DI-GMP PHOSPHODIESTERASE PDEF"/>
    <property type="match status" value="1"/>
</dbReference>
<dbReference type="Pfam" id="PF00990">
    <property type="entry name" value="GGDEF"/>
    <property type="match status" value="1"/>
</dbReference>
<dbReference type="SUPFAM" id="SSF141868">
    <property type="entry name" value="EAL domain-like"/>
    <property type="match status" value="1"/>
</dbReference>
<dbReference type="OrthoDB" id="8553030at2"/>
<dbReference type="eggNOG" id="COG2199">
    <property type="taxonomic scope" value="Bacteria"/>
</dbReference>
<protein>
    <submittedName>
        <fullName evidence="5">Diguanylate cyclase/phosphodiesterase</fullName>
    </submittedName>
</protein>
<dbReference type="Pfam" id="PF00563">
    <property type="entry name" value="EAL"/>
    <property type="match status" value="1"/>
</dbReference>
<dbReference type="Gene3D" id="3.20.20.450">
    <property type="entry name" value="EAL domain"/>
    <property type="match status" value="1"/>
</dbReference>
<dbReference type="InterPro" id="IPR043128">
    <property type="entry name" value="Rev_trsase/Diguanyl_cyclase"/>
</dbReference>
<dbReference type="InterPro" id="IPR001633">
    <property type="entry name" value="EAL_dom"/>
</dbReference>
<dbReference type="Proteomes" id="UP000009102">
    <property type="component" value="Chromosome"/>
</dbReference>
<dbReference type="PANTHER" id="PTHR33121:SF23">
    <property type="entry name" value="CYCLIC DI-GMP PHOSPHODIESTERASE PDEB"/>
    <property type="match status" value="1"/>
</dbReference>
<feature type="domain" description="GGDEF" evidence="4">
    <location>
        <begin position="531"/>
        <end position="662"/>
    </location>
</feature>
<dbReference type="InterPro" id="IPR029787">
    <property type="entry name" value="Nucleotide_cyclase"/>
</dbReference>
<feature type="chain" id="PRO_5003009600" evidence="2">
    <location>
        <begin position="50"/>
        <end position="932"/>
    </location>
</feature>
<evidence type="ECO:0000259" key="4">
    <source>
        <dbReference type="PROSITE" id="PS50887"/>
    </source>
</evidence>
<dbReference type="InterPro" id="IPR035919">
    <property type="entry name" value="EAL_sf"/>
</dbReference>
<dbReference type="PROSITE" id="PS50887">
    <property type="entry name" value="GGDEF"/>
    <property type="match status" value="1"/>
</dbReference>
<dbReference type="GO" id="GO:0071111">
    <property type="term" value="F:cyclic-guanylate-specific phosphodiesterase activity"/>
    <property type="evidence" value="ECO:0007669"/>
    <property type="project" value="InterPro"/>
</dbReference>
<dbReference type="eggNOG" id="COG2200">
    <property type="taxonomic scope" value="Bacteria"/>
</dbReference>
<feature type="transmembrane region" description="Helical" evidence="1">
    <location>
        <begin position="338"/>
        <end position="357"/>
    </location>
</feature>
<feature type="signal peptide" evidence="2">
    <location>
        <begin position="1"/>
        <end position="49"/>
    </location>
</feature>
<dbReference type="SUPFAM" id="SSF55785">
    <property type="entry name" value="PYP-like sensor domain (PAS domain)"/>
    <property type="match status" value="1"/>
</dbReference>
<dbReference type="CDD" id="cd01949">
    <property type="entry name" value="GGDEF"/>
    <property type="match status" value="1"/>
</dbReference>
<reference evidence="5 6" key="1">
    <citation type="submission" date="2009-10" db="EMBL/GenBank/DDBJ databases">
        <title>Complete sequence of Halothiobacillus neapolitanus c2.</title>
        <authorList>
            <consortium name="US DOE Joint Genome Institute"/>
            <person name="Lucas S."/>
            <person name="Copeland A."/>
            <person name="Lapidus A."/>
            <person name="Glavina del Rio T."/>
            <person name="Tice H."/>
            <person name="Bruce D."/>
            <person name="Goodwin L."/>
            <person name="Pitluck S."/>
            <person name="Davenport K."/>
            <person name="Brettin T."/>
            <person name="Detter J.C."/>
            <person name="Han C."/>
            <person name="Tapia R."/>
            <person name="Larimer F."/>
            <person name="Land M."/>
            <person name="Hauser L."/>
            <person name="Kyrpides N."/>
            <person name="Mikhailova N."/>
            <person name="Kerfeld C."/>
            <person name="Cannon G."/>
            <person name="Heinhort S."/>
        </authorList>
    </citation>
    <scope>NUCLEOTIDE SEQUENCE [LARGE SCALE GENOMIC DNA]</scope>
    <source>
        <strain evidence="6">ATCC 23641 / c2</strain>
    </source>
</reference>
<dbReference type="SMART" id="SM00052">
    <property type="entry name" value="EAL"/>
    <property type="match status" value="1"/>
</dbReference>
<dbReference type="InterPro" id="IPR035965">
    <property type="entry name" value="PAS-like_dom_sf"/>
</dbReference>
<dbReference type="Pfam" id="PF12974">
    <property type="entry name" value="Phosphonate-bd"/>
    <property type="match status" value="1"/>
</dbReference>
<evidence type="ECO:0000256" key="1">
    <source>
        <dbReference type="SAM" id="Phobius"/>
    </source>
</evidence>
<dbReference type="STRING" id="555778.Hneap_0681"/>
<sequence>MTQSVHLETKACYGPRQWVVKVLWCKNIPFFRVLLSLFLFVSSVSGVQAAEPTQTTDKVIQIGVLAYQGKAQTARRWDSTAAYLSEKNPGYSFHIEPMFLSELAAAVRENRLDFVLTQPLQFVQLAQNDDVWPLATMVVKTPGGTLNRFGSAIIVRADRSDLQHVSDLKNKIVAGASKDALGAWLLGLDTLVRAGIDPKTQIQPLFTGLPMFQIVEAVWQHRADAGVIRAGFLEQLESQGAVKKGEFRVLDPSQYSDYPYLVSTELVPEWPFSATSSVDRVFAEKVARDLMGMTPDNPALISSGISKWALPLDYSTVQQIRDRWLPGDTSLIVLFKSYGWWLLLPIGLMLLVFFLQGKRTQKKIARQEIQLRKTLNALEDSVVVLSLDGRVLFANQPSRQLLRHPVEHTDELSGRHYTVLFDLRWRESDPNFDLRTAIGLLCKRPEQSYSLQLSVGHQIKDIDVHLRLLGSCLDKLSSKIILTLRDVTDYREATALLAYRASHDRLTGLLNLASFADFLETQCNVLEQKKSEGLILWLDVDDFRLINETNSRSAGDQVVARIASFLSFSVPPTGVIARLGVDEFGVWIPDVQSFPYQQWPDELLSGLQDMRFEIGDQRLRVSVSMGACLADYRLGADLLNDAEAACRRAHREGGNRVVWFSRDDQEIESRRHQLATLHQLKQALDEEGLMQVIQAIVPLPLPSANQALLPHYEVLLRLRGADGSLQSPVQFIEAAEKYHFMSEIDRWVIRQTFALLTRCGKNPPLLAINLSGATVQDPSMNAFIRSAFREFNLDPALICFEITETSAITNYELVLELVHSLRQLGCKISLDDFGAGLLSFEFMRRLQPDFVKIDGKLVRDIEHDPVASVIVRAIQQVSEVMGAKTIGEWVENEATLRRLEAIGIDFIQGYYYHAPVPIETLIQEPLIHQLPD</sequence>
<dbReference type="SUPFAM" id="SSF55073">
    <property type="entry name" value="Nucleotide cyclase"/>
    <property type="match status" value="1"/>
</dbReference>
<dbReference type="EMBL" id="CP001801">
    <property type="protein sequence ID" value="ACX95532.1"/>
    <property type="molecule type" value="Genomic_DNA"/>
</dbReference>
<dbReference type="InterPro" id="IPR050706">
    <property type="entry name" value="Cyclic-di-GMP_PDE-like"/>
</dbReference>
<dbReference type="eggNOG" id="COG3221">
    <property type="taxonomic scope" value="Bacteria"/>
</dbReference>
<keyword evidence="1" id="KW-1133">Transmembrane helix</keyword>
<dbReference type="CDD" id="cd01948">
    <property type="entry name" value="EAL"/>
    <property type="match status" value="1"/>
</dbReference>
<dbReference type="Gene3D" id="3.30.450.20">
    <property type="entry name" value="PAS domain"/>
    <property type="match status" value="1"/>
</dbReference>
<feature type="domain" description="EAL" evidence="3">
    <location>
        <begin position="673"/>
        <end position="929"/>
    </location>
</feature>
<name>D0KYK9_HALNC</name>
<keyword evidence="2" id="KW-0732">Signal</keyword>
<dbReference type="HOGENOM" id="CLU_014040_0_0_6"/>
<dbReference type="PROSITE" id="PS50883">
    <property type="entry name" value="EAL"/>
    <property type="match status" value="1"/>
</dbReference>
<evidence type="ECO:0000313" key="5">
    <source>
        <dbReference type="EMBL" id="ACX95532.1"/>
    </source>
</evidence>
<gene>
    <name evidence="5" type="ordered locus">Hneap_0681</name>
</gene>
<evidence type="ECO:0000313" key="6">
    <source>
        <dbReference type="Proteomes" id="UP000009102"/>
    </source>
</evidence>
<dbReference type="Gene3D" id="3.40.190.10">
    <property type="entry name" value="Periplasmic binding protein-like II"/>
    <property type="match status" value="2"/>
</dbReference>